<evidence type="ECO:0000256" key="2">
    <source>
        <dbReference type="ARBA" id="ARBA00005386"/>
    </source>
</evidence>
<dbReference type="Pfam" id="PF14559">
    <property type="entry name" value="TPR_19"/>
    <property type="match status" value="2"/>
</dbReference>
<name>A0A1N6SPY4_AQUAC</name>
<dbReference type="EMBL" id="FTMP01000004">
    <property type="protein sequence ID" value="SIQ43087.1"/>
    <property type="molecule type" value="Genomic_DNA"/>
</dbReference>
<dbReference type="AlphaFoldDB" id="A0A1N6SPY4"/>
<feature type="repeat" description="TPR" evidence="8">
    <location>
        <begin position="464"/>
        <end position="497"/>
    </location>
</feature>
<dbReference type="Pfam" id="PF13432">
    <property type="entry name" value="TPR_16"/>
    <property type="match status" value="1"/>
</dbReference>
<proteinExistence type="inferred from homology"/>
<feature type="repeat" description="TPR" evidence="8">
    <location>
        <begin position="362"/>
        <end position="395"/>
    </location>
</feature>
<feature type="domain" description="O-GlcNAc transferase C-terminal" evidence="9">
    <location>
        <begin position="566"/>
        <end position="717"/>
    </location>
</feature>
<evidence type="ECO:0000256" key="4">
    <source>
        <dbReference type="ARBA" id="ARBA00022676"/>
    </source>
</evidence>
<dbReference type="Gene3D" id="3.40.50.11380">
    <property type="match status" value="1"/>
</dbReference>
<evidence type="ECO:0000313" key="10">
    <source>
        <dbReference type="EMBL" id="SIQ43087.1"/>
    </source>
</evidence>
<keyword evidence="4" id="KW-0328">Glycosyltransferase</keyword>
<dbReference type="Gene3D" id="3.10.450.50">
    <property type="match status" value="1"/>
</dbReference>
<dbReference type="InterPro" id="IPR051939">
    <property type="entry name" value="Glycosyltr_41/O-GlcNAc_trsf"/>
</dbReference>
<dbReference type="Proteomes" id="UP000185841">
    <property type="component" value="Unassembled WGS sequence"/>
</dbReference>
<evidence type="ECO:0000256" key="8">
    <source>
        <dbReference type="PROSITE-ProRule" id="PRU00339"/>
    </source>
</evidence>
<dbReference type="Gene3D" id="1.25.40.10">
    <property type="entry name" value="Tetratricopeptide repeat domain"/>
    <property type="match status" value="3"/>
</dbReference>
<comment type="similarity">
    <text evidence="2">Belongs to the glycosyltransferase 41 family. O-GlcNAc transferase subfamily.</text>
</comment>
<dbReference type="PROSITE" id="PS50005">
    <property type="entry name" value="TPR"/>
    <property type="match status" value="7"/>
</dbReference>
<comment type="pathway">
    <text evidence="1">Protein modification; protein glycosylation.</text>
</comment>
<dbReference type="SMART" id="SM00028">
    <property type="entry name" value="TPR"/>
    <property type="match status" value="10"/>
</dbReference>
<dbReference type="SUPFAM" id="SSF103642">
    <property type="entry name" value="Sec-C motif"/>
    <property type="match status" value="1"/>
</dbReference>
<organism evidence="10 11">
    <name type="scientific">Aquipseudomonas alcaligenes</name>
    <name type="common">Pseudomonas alcaligenes</name>
    <dbReference type="NCBI Taxonomy" id="43263"/>
    <lineage>
        <taxon>Bacteria</taxon>
        <taxon>Pseudomonadati</taxon>
        <taxon>Pseudomonadota</taxon>
        <taxon>Gammaproteobacteria</taxon>
        <taxon>Pseudomonadales</taxon>
        <taxon>Pseudomonadaceae</taxon>
        <taxon>Aquipseudomonas</taxon>
    </lineage>
</organism>
<feature type="repeat" description="TPR" evidence="8">
    <location>
        <begin position="43"/>
        <end position="76"/>
    </location>
</feature>
<dbReference type="SUPFAM" id="SSF48452">
    <property type="entry name" value="TPR-like"/>
    <property type="match status" value="3"/>
</dbReference>
<feature type="domain" description="O-GlcNAc transferase C-terminal" evidence="9">
    <location>
        <begin position="758"/>
        <end position="914"/>
    </location>
</feature>
<evidence type="ECO:0000313" key="11">
    <source>
        <dbReference type="Proteomes" id="UP000185841"/>
    </source>
</evidence>
<evidence type="ECO:0000256" key="7">
    <source>
        <dbReference type="ARBA" id="ARBA00022803"/>
    </source>
</evidence>
<keyword evidence="7 8" id="KW-0802">TPR repeat</keyword>
<gene>
    <name evidence="10" type="ORF">SAMN05878282_10470</name>
</gene>
<feature type="repeat" description="TPR" evidence="8">
    <location>
        <begin position="328"/>
        <end position="361"/>
    </location>
</feature>
<keyword evidence="5 10" id="KW-0808">Transferase</keyword>
<evidence type="ECO:0000256" key="3">
    <source>
        <dbReference type="ARBA" id="ARBA00011970"/>
    </source>
</evidence>
<evidence type="ECO:0000256" key="1">
    <source>
        <dbReference type="ARBA" id="ARBA00004922"/>
    </source>
</evidence>
<dbReference type="GO" id="GO:0097363">
    <property type="term" value="F:protein O-acetylglucosaminyltransferase activity"/>
    <property type="evidence" value="ECO:0007669"/>
    <property type="project" value="UniProtKB-EC"/>
</dbReference>
<dbReference type="Gene3D" id="3.40.50.2000">
    <property type="entry name" value="Glycogen Phosphorylase B"/>
    <property type="match status" value="1"/>
</dbReference>
<dbReference type="UniPathway" id="UPA00378"/>
<evidence type="ECO:0000259" key="9">
    <source>
        <dbReference type="Pfam" id="PF13844"/>
    </source>
</evidence>
<reference evidence="10 11" key="1">
    <citation type="submission" date="2017-01" db="EMBL/GenBank/DDBJ databases">
        <authorList>
            <person name="Mah S.A."/>
            <person name="Swanson W.J."/>
            <person name="Moy G.W."/>
            <person name="Vacquier V.D."/>
        </authorList>
    </citation>
    <scope>NUCLEOTIDE SEQUENCE [LARGE SCALE GENOMIC DNA]</scope>
    <source>
        <strain evidence="10 11">RU36E</strain>
    </source>
</reference>
<feature type="repeat" description="TPR" evidence="8">
    <location>
        <begin position="77"/>
        <end position="110"/>
    </location>
</feature>
<dbReference type="RefSeq" id="WP_083690896.1">
    <property type="nucleotide sequence ID" value="NZ_FTMP01000004.1"/>
</dbReference>
<feature type="repeat" description="TPR" evidence="8">
    <location>
        <begin position="430"/>
        <end position="463"/>
    </location>
</feature>
<keyword evidence="6" id="KW-0677">Repeat</keyword>
<dbReference type="Pfam" id="PF00515">
    <property type="entry name" value="TPR_1"/>
    <property type="match status" value="1"/>
</dbReference>
<dbReference type="InterPro" id="IPR004027">
    <property type="entry name" value="SEC_C_motif"/>
</dbReference>
<dbReference type="PANTHER" id="PTHR44835">
    <property type="entry name" value="UDP-N-ACETYLGLUCOSAMINE--PEPTIDE N-ACETYLGLUCOSAMINYLTRANSFERASE SPINDLY-RELATED"/>
    <property type="match status" value="1"/>
</dbReference>
<dbReference type="Pfam" id="PF13844">
    <property type="entry name" value="Glyco_transf_41"/>
    <property type="match status" value="2"/>
</dbReference>
<feature type="repeat" description="TPR" evidence="8">
    <location>
        <begin position="396"/>
        <end position="429"/>
    </location>
</feature>
<evidence type="ECO:0000256" key="5">
    <source>
        <dbReference type="ARBA" id="ARBA00022679"/>
    </source>
</evidence>
<sequence>MTVDTQWLVDFFQRQARLGFEEGDYTRTRNSCREVLQYVPDDVECWTLLGEAALASNDSVTALRAFDKLLELEPECAEHAMRLGQACLQAQDWPAAISAFQQVLELQPGHQGAAEALALLAQLLERLSILDQIAPDQPGRNDPCPCGSGLKYKRCCLEKSSQSAMIQRLEQAFAARQWQQVLSVADELQATTPAIRRAVALARYELSQRDKAYPLLKDACREWPDDLELRAALADLELDHRLANAKALAESTLAADPGQWRASLVLAAVHARQGQPQRSEATLRELLQHNPGCDLAWQRLSYFLRESKRLEDDLQAMQEWSERCPQNADAWCHRGMSALMTDRLGESRQYLERALSLDPNHYEALCWLGQTYQSEHEPQKALEFLTRGLQIKPDYQPGWNMLGGLYQSVGRQHEAEGCFMRALAISPLQALAWNNLANTYLDGHVLDEAEHVMQVALQLNPGEASLWVNLGNILNARRQVTEAIECYRKAMELDGNNLDARANYGTALSHFARCDESIQILEPLSECYAQPRSNILFVANCHPDWSAERIYELYRRQITRHFPQRQYFSYANTRDTARRLRIGYVSPDFRGHACANFSRPLLGHHDRQAFEVFAYSEVRREDGITELMIGEVEHWRRTVGMSDEQLAEMIRADGIDILVDLAGHTAGNRLTMFALKPAPVQVMWWMGFGYSTGLDSIDYFLADDELVPPGSDHVFAEQPWRIPCPSIAYLPRTDLPDVGELPALRNGYVTFGTLTRPIRLNYKVIRAWAEILQRVPGSKLTLNSGPFADAGLCDYFAAEFAKHGIERERLDMGCTSPPWPVLAEMDIALDCFPHNSGTTLFESLWMGLPYVTLRDRPSMGRIGAEILRGLGREEWIADTEAQYVDKAVAMASDLQALQAIRAGLREQMLHSAICDGPLLARRVEDAYRGMWQRYCEQGEQP</sequence>
<accession>A0A1N6SPY4</accession>
<dbReference type="InterPro" id="IPR019734">
    <property type="entry name" value="TPR_rpt"/>
</dbReference>
<dbReference type="InterPro" id="IPR011990">
    <property type="entry name" value="TPR-like_helical_dom_sf"/>
</dbReference>
<dbReference type="Pfam" id="PF02810">
    <property type="entry name" value="SEC-C"/>
    <property type="match status" value="1"/>
</dbReference>
<protein>
    <recommendedName>
        <fullName evidence="3">protein O-GlcNAc transferase</fullName>
        <ecNumber evidence="3">2.4.1.255</ecNumber>
    </recommendedName>
</protein>
<dbReference type="InterPro" id="IPR029489">
    <property type="entry name" value="OGT/SEC/SPY_C"/>
</dbReference>
<evidence type="ECO:0000256" key="6">
    <source>
        <dbReference type="ARBA" id="ARBA00022737"/>
    </source>
</evidence>
<dbReference type="PANTHER" id="PTHR44835:SF1">
    <property type="entry name" value="PROTEIN O-GLCNAC TRANSFERASE"/>
    <property type="match status" value="1"/>
</dbReference>
<dbReference type="EC" id="2.4.1.255" evidence="3"/>